<dbReference type="Pfam" id="PF12796">
    <property type="entry name" value="Ank_2"/>
    <property type="match status" value="1"/>
</dbReference>
<dbReference type="Proteomes" id="UP000298416">
    <property type="component" value="Unassembled WGS sequence"/>
</dbReference>
<feature type="domain" description="PGG" evidence="8">
    <location>
        <begin position="282"/>
        <end position="319"/>
    </location>
</feature>
<name>A0A8X8XMV1_SALSN</name>
<organism evidence="9">
    <name type="scientific">Salvia splendens</name>
    <name type="common">Scarlet sage</name>
    <dbReference type="NCBI Taxonomy" id="180675"/>
    <lineage>
        <taxon>Eukaryota</taxon>
        <taxon>Viridiplantae</taxon>
        <taxon>Streptophyta</taxon>
        <taxon>Embryophyta</taxon>
        <taxon>Tracheophyta</taxon>
        <taxon>Spermatophyta</taxon>
        <taxon>Magnoliopsida</taxon>
        <taxon>eudicotyledons</taxon>
        <taxon>Gunneridae</taxon>
        <taxon>Pentapetalae</taxon>
        <taxon>asterids</taxon>
        <taxon>lamiids</taxon>
        <taxon>Lamiales</taxon>
        <taxon>Lamiaceae</taxon>
        <taxon>Nepetoideae</taxon>
        <taxon>Mentheae</taxon>
        <taxon>Salviinae</taxon>
        <taxon>Salvia</taxon>
        <taxon>Salvia subgen. Calosphace</taxon>
        <taxon>core Calosphace</taxon>
    </lineage>
</organism>
<dbReference type="PROSITE" id="PS50088">
    <property type="entry name" value="ANK_REPEAT"/>
    <property type="match status" value="1"/>
</dbReference>
<sequence>MEQAYLNHMFHRVALTGDTSTLDSLLSNERVYEAVLSQNVLHFAAFYGYEDLVRALFRRFPTLERLKASTLIKSLPLHLAAEKGHLNICKWLIEAYPAACTESNANGMNPLHLAAQEGHHLVCGELLDKCPVACIGLNSLGMNPLHIVVLKGNLDVLRQLLNNSFTNMVVKQRLPQGQTILHACVASDQLDSLWVLAEKPFLWSGLRGAKDDDGNTMLHIVVANTQHEIFEYLVSENNVACLSKNKIGKSELDLAGDNNEMKLVLSHLVPVRYVFVGIAMDMVFAIPLATLAYQTTASPPGGVWQDATSYHTPGEPILLHT</sequence>
<evidence type="ECO:0000256" key="7">
    <source>
        <dbReference type="PROSITE-ProRule" id="PRU00023"/>
    </source>
</evidence>
<keyword evidence="3" id="KW-0677">Repeat</keyword>
<evidence type="ECO:0000256" key="4">
    <source>
        <dbReference type="ARBA" id="ARBA00022989"/>
    </source>
</evidence>
<proteinExistence type="predicted"/>
<evidence type="ECO:0000259" key="8">
    <source>
        <dbReference type="Pfam" id="PF13962"/>
    </source>
</evidence>
<evidence type="ECO:0000256" key="6">
    <source>
        <dbReference type="ARBA" id="ARBA00023136"/>
    </source>
</evidence>
<dbReference type="PANTHER" id="PTHR24186:SF50">
    <property type="entry name" value="ANKYRIN REPEAT-CONTAINING PROTEIN ITN1-LIKE ISOFORM X1"/>
    <property type="match status" value="1"/>
</dbReference>
<evidence type="ECO:0000313" key="9">
    <source>
        <dbReference type="EMBL" id="KAG6415702.1"/>
    </source>
</evidence>
<dbReference type="OrthoDB" id="7729168at2759"/>
<evidence type="ECO:0000313" key="10">
    <source>
        <dbReference type="Proteomes" id="UP000298416"/>
    </source>
</evidence>
<dbReference type="GO" id="GO:0005886">
    <property type="term" value="C:plasma membrane"/>
    <property type="evidence" value="ECO:0007669"/>
    <property type="project" value="TreeGrafter"/>
</dbReference>
<keyword evidence="5 7" id="KW-0040">ANK repeat</keyword>
<comment type="caution">
    <text evidence="9">The sequence shown here is derived from an EMBL/GenBank/DDBJ whole genome shotgun (WGS) entry which is preliminary data.</text>
</comment>
<protein>
    <recommendedName>
        <fullName evidence="8">PGG domain-containing protein</fullName>
    </recommendedName>
</protein>
<dbReference type="PANTHER" id="PTHR24186">
    <property type="entry name" value="PROTEIN PHOSPHATASE 1 REGULATORY SUBUNIT"/>
    <property type="match status" value="1"/>
</dbReference>
<keyword evidence="6" id="KW-0472">Membrane</keyword>
<dbReference type="InterPro" id="IPR002110">
    <property type="entry name" value="Ankyrin_rpt"/>
</dbReference>
<dbReference type="PROSITE" id="PS50297">
    <property type="entry name" value="ANK_REP_REGION"/>
    <property type="match status" value="1"/>
</dbReference>
<gene>
    <name evidence="9" type="ORF">SASPL_123116</name>
</gene>
<accession>A0A8X8XMV1</accession>
<feature type="repeat" description="ANK" evidence="7">
    <location>
        <begin position="140"/>
        <end position="164"/>
    </location>
</feature>
<keyword evidence="10" id="KW-1185">Reference proteome</keyword>
<reference evidence="9" key="1">
    <citation type="submission" date="2018-01" db="EMBL/GenBank/DDBJ databases">
        <authorList>
            <person name="Mao J.F."/>
        </authorList>
    </citation>
    <scope>NUCLEOTIDE SEQUENCE</scope>
    <source>
        <strain evidence="9">Huo1</strain>
        <tissue evidence="9">Leaf</tissue>
    </source>
</reference>
<keyword evidence="2" id="KW-0812">Transmembrane</keyword>
<comment type="subcellular location">
    <subcellularLocation>
        <location evidence="1">Membrane</location>
        <topology evidence="1">Multi-pass membrane protein</topology>
    </subcellularLocation>
</comment>
<dbReference type="AlphaFoldDB" id="A0A8X8XMV1"/>
<evidence type="ECO:0000256" key="5">
    <source>
        <dbReference type="ARBA" id="ARBA00023043"/>
    </source>
</evidence>
<reference evidence="9" key="2">
    <citation type="submission" date="2020-08" db="EMBL/GenBank/DDBJ databases">
        <title>Plant Genome Project.</title>
        <authorList>
            <person name="Zhang R.-G."/>
        </authorList>
    </citation>
    <scope>NUCLEOTIDE SEQUENCE</scope>
    <source>
        <strain evidence="9">Huo1</strain>
        <tissue evidence="9">Leaf</tissue>
    </source>
</reference>
<dbReference type="EMBL" id="PNBA02000008">
    <property type="protein sequence ID" value="KAG6415702.1"/>
    <property type="molecule type" value="Genomic_DNA"/>
</dbReference>
<evidence type="ECO:0000256" key="3">
    <source>
        <dbReference type="ARBA" id="ARBA00022737"/>
    </source>
</evidence>
<dbReference type="SMART" id="SM00248">
    <property type="entry name" value="ANK"/>
    <property type="match status" value="6"/>
</dbReference>
<dbReference type="InterPro" id="IPR026961">
    <property type="entry name" value="PGG_dom"/>
</dbReference>
<evidence type="ECO:0000256" key="2">
    <source>
        <dbReference type="ARBA" id="ARBA00022692"/>
    </source>
</evidence>
<keyword evidence="4" id="KW-1133">Transmembrane helix</keyword>
<dbReference type="Pfam" id="PF13962">
    <property type="entry name" value="PGG"/>
    <property type="match status" value="1"/>
</dbReference>
<evidence type="ECO:0000256" key="1">
    <source>
        <dbReference type="ARBA" id="ARBA00004141"/>
    </source>
</evidence>